<organism evidence="2 3">
    <name type="scientific">Dyella kyungheensis</name>
    <dbReference type="NCBI Taxonomy" id="1242174"/>
    <lineage>
        <taxon>Bacteria</taxon>
        <taxon>Pseudomonadati</taxon>
        <taxon>Pseudomonadota</taxon>
        <taxon>Gammaproteobacteria</taxon>
        <taxon>Lysobacterales</taxon>
        <taxon>Rhodanobacteraceae</taxon>
        <taxon>Dyella</taxon>
    </lineage>
</organism>
<dbReference type="InterPro" id="IPR050471">
    <property type="entry name" value="AB_hydrolase"/>
</dbReference>
<sequence>MHWLEEGPDDAPAVVLIHGLGGDAQFWGVEQAALARHFRVLAVDLRGSGLSPGTVEAFSIEDLARDIESMLDEAGISSTHVIGFSMGGVVAQALAVASPQRIDRLVLAATFAVVNPQARLFLQAIGSVYRDGLSARQLYELVLPWLFSVAFLDDSRSAPYLAYPDEQGEEQSRDDWLSLLAALLAFDGRARLSAIRAHTLIISGDEDCLAPLAGAEELAHGIHGSVLKIVAGGHLMNVESPDEFIGQIERFLSLHRQPALA</sequence>
<reference evidence="2 3" key="1">
    <citation type="submission" date="2020-10" db="EMBL/GenBank/DDBJ databases">
        <title>Phylogeny of dyella-like bacteria.</title>
        <authorList>
            <person name="Fu J."/>
        </authorList>
    </citation>
    <scope>NUCLEOTIDE SEQUENCE [LARGE SCALE GENOMIC DNA]</scope>
    <source>
        <strain evidence="2 3">THG-B117</strain>
    </source>
</reference>
<dbReference type="EMBL" id="JADIKC010000007">
    <property type="protein sequence ID" value="MBM7122771.1"/>
    <property type="molecule type" value="Genomic_DNA"/>
</dbReference>
<dbReference type="SUPFAM" id="SSF53474">
    <property type="entry name" value="alpha/beta-Hydrolases"/>
    <property type="match status" value="1"/>
</dbReference>
<feature type="domain" description="AB hydrolase-1" evidence="1">
    <location>
        <begin position="12"/>
        <end position="241"/>
    </location>
</feature>
<protein>
    <submittedName>
        <fullName evidence="2">Alpha/beta fold hydrolase</fullName>
    </submittedName>
</protein>
<name>A0ABS2JUS7_9GAMM</name>
<dbReference type="Gene3D" id="3.40.50.1820">
    <property type="entry name" value="alpha/beta hydrolase"/>
    <property type="match status" value="1"/>
</dbReference>
<accession>A0ABS2JUS7</accession>
<evidence type="ECO:0000259" key="1">
    <source>
        <dbReference type="Pfam" id="PF00561"/>
    </source>
</evidence>
<dbReference type="GO" id="GO:0016787">
    <property type="term" value="F:hydrolase activity"/>
    <property type="evidence" value="ECO:0007669"/>
    <property type="project" value="UniProtKB-KW"/>
</dbReference>
<dbReference type="RefSeq" id="WP_204637200.1">
    <property type="nucleotide sequence ID" value="NZ_JADIKC010000007.1"/>
</dbReference>
<proteinExistence type="predicted"/>
<keyword evidence="2" id="KW-0378">Hydrolase</keyword>
<keyword evidence="3" id="KW-1185">Reference proteome</keyword>
<comment type="caution">
    <text evidence="2">The sequence shown here is derived from an EMBL/GenBank/DDBJ whole genome shotgun (WGS) entry which is preliminary data.</text>
</comment>
<dbReference type="InterPro" id="IPR029058">
    <property type="entry name" value="AB_hydrolase_fold"/>
</dbReference>
<evidence type="ECO:0000313" key="2">
    <source>
        <dbReference type="EMBL" id="MBM7122771.1"/>
    </source>
</evidence>
<dbReference type="PANTHER" id="PTHR43433">
    <property type="entry name" value="HYDROLASE, ALPHA/BETA FOLD FAMILY PROTEIN"/>
    <property type="match status" value="1"/>
</dbReference>
<dbReference type="PANTHER" id="PTHR43433:SF5">
    <property type="entry name" value="AB HYDROLASE-1 DOMAIN-CONTAINING PROTEIN"/>
    <property type="match status" value="1"/>
</dbReference>
<dbReference type="PRINTS" id="PR00111">
    <property type="entry name" value="ABHYDROLASE"/>
</dbReference>
<evidence type="ECO:0000313" key="3">
    <source>
        <dbReference type="Proteomes" id="UP001430065"/>
    </source>
</evidence>
<dbReference type="Pfam" id="PF00561">
    <property type="entry name" value="Abhydrolase_1"/>
    <property type="match status" value="1"/>
</dbReference>
<dbReference type="Proteomes" id="UP001430065">
    <property type="component" value="Unassembled WGS sequence"/>
</dbReference>
<dbReference type="InterPro" id="IPR000073">
    <property type="entry name" value="AB_hydrolase_1"/>
</dbReference>
<gene>
    <name evidence="2" type="ORF">ISP20_16510</name>
</gene>